<proteinExistence type="predicted"/>
<accession>A0A7W8M9T1</accession>
<evidence type="ECO:0000313" key="2">
    <source>
        <dbReference type="EMBL" id="MBB5273223.1"/>
    </source>
</evidence>
<comment type="caution">
    <text evidence="2">The sequence shown here is derived from an EMBL/GenBank/DDBJ whole genome shotgun (WGS) entry which is preliminary data.</text>
</comment>
<dbReference type="AlphaFoldDB" id="A0A7W8M9T1"/>
<gene>
    <name evidence="2" type="ORF">HNQ70_003251</name>
</gene>
<feature type="chain" id="PRO_5030535308" evidence="1">
    <location>
        <begin position="22"/>
        <end position="142"/>
    </location>
</feature>
<dbReference type="EMBL" id="JACHGB010000006">
    <property type="protein sequence ID" value="MBB5273223.1"/>
    <property type="molecule type" value="Genomic_DNA"/>
</dbReference>
<dbReference type="RefSeq" id="WP_183969600.1">
    <property type="nucleotide sequence ID" value="NZ_BAABEW010000024.1"/>
</dbReference>
<evidence type="ECO:0000313" key="3">
    <source>
        <dbReference type="Proteomes" id="UP000532440"/>
    </source>
</evidence>
<dbReference type="Proteomes" id="UP000532440">
    <property type="component" value="Unassembled WGS sequence"/>
</dbReference>
<organism evidence="2 3">
    <name type="scientific">Quisquiliibacterium transsilvanicum</name>
    <dbReference type="NCBI Taxonomy" id="1549638"/>
    <lineage>
        <taxon>Bacteria</taxon>
        <taxon>Pseudomonadati</taxon>
        <taxon>Pseudomonadota</taxon>
        <taxon>Betaproteobacteria</taxon>
        <taxon>Burkholderiales</taxon>
        <taxon>Burkholderiaceae</taxon>
        <taxon>Quisquiliibacterium</taxon>
    </lineage>
</organism>
<feature type="signal peptide" evidence="1">
    <location>
        <begin position="1"/>
        <end position="21"/>
    </location>
</feature>
<keyword evidence="3" id="KW-1185">Reference proteome</keyword>
<evidence type="ECO:0000256" key="1">
    <source>
        <dbReference type="SAM" id="SignalP"/>
    </source>
</evidence>
<protein>
    <submittedName>
        <fullName evidence="2">Uncharacterized protein</fullName>
    </submittedName>
</protein>
<keyword evidence="1" id="KW-0732">Signal</keyword>
<reference evidence="2 3" key="1">
    <citation type="submission" date="2020-08" db="EMBL/GenBank/DDBJ databases">
        <title>Genomic Encyclopedia of Type Strains, Phase IV (KMG-IV): sequencing the most valuable type-strain genomes for metagenomic binning, comparative biology and taxonomic classification.</title>
        <authorList>
            <person name="Goeker M."/>
        </authorList>
    </citation>
    <scope>NUCLEOTIDE SEQUENCE [LARGE SCALE GENOMIC DNA]</scope>
    <source>
        <strain evidence="2 3">DSM 29781</strain>
    </source>
</reference>
<sequence>MTVMRSILGCGLLITSLYSWADTANGRVKGVVDGRSLDVAVVCEREKIGNNHWLKVQSDPSMHGGVSDRNGDGVAVSVSSDSKRAVFEVLVGGQKYRFTGAKDVSFSDAGLAIDAVMKRYEGSPRKEVGQYEVRLEVLCPKG</sequence>
<name>A0A7W8M9T1_9BURK</name>